<protein>
    <submittedName>
        <fullName evidence="1">Uncharacterized protein</fullName>
    </submittedName>
</protein>
<dbReference type="Proteomes" id="UP000001075">
    <property type="component" value="Unassembled WGS sequence"/>
</dbReference>
<gene>
    <name evidence="1" type="ORF">I79_006023</name>
</gene>
<proteinExistence type="predicted"/>
<dbReference type="AlphaFoldDB" id="G3H6Q5"/>
<organism evidence="1 2">
    <name type="scientific">Cricetulus griseus</name>
    <name type="common">Chinese hamster</name>
    <name type="synonym">Cricetulus barabensis griseus</name>
    <dbReference type="NCBI Taxonomy" id="10029"/>
    <lineage>
        <taxon>Eukaryota</taxon>
        <taxon>Metazoa</taxon>
        <taxon>Chordata</taxon>
        <taxon>Craniata</taxon>
        <taxon>Vertebrata</taxon>
        <taxon>Euteleostomi</taxon>
        <taxon>Mammalia</taxon>
        <taxon>Eutheria</taxon>
        <taxon>Euarchontoglires</taxon>
        <taxon>Glires</taxon>
        <taxon>Rodentia</taxon>
        <taxon>Myomorpha</taxon>
        <taxon>Muroidea</taxon>
        <taxon>Cricetidae</taxon>
        <taxon>Cricetinae</taxon>
        <taxon>Cricetulus</taxon>
    </lineage>
</organism>
<dbReference type="EMBL" id="JH000179">
    <property type="protein sequence ID" value="EGV92643.1"/>
    <property type="molecule type" value="Genomic_DNA"/>
</dbReference>
<sequence>MDIKHETFSVIQEVTQFCTTGFCSYLVRLLAENCVYATFQVWSINQLDRERVLLLHQDSQKANQLNFRKK</sequence>
<reference evidence="2" key="1">
    <citation type="journal article" date="2011" name="Nat. Biotechnol.">
        <title>The genomic sequence of the Chinese hamster ovary (CHO)-K1 cell line.</title>
        <authorList>
            <person name="Xu X."/>
            <person name="Nagarajan H."/>
            <person name="Lewis N.E."/>
            <person name="Pan S."/>
            <person name="Cai Z."/>
            <person name="Liu X."/>
            <person name="Chen W."/>
            <person name="Xie M."/>
            <person name="Wang W."/>
            <person name="Hammond S."/>
            <person name="Andersen M.R."/>
            <person name="Neff N."/>
            <person name="Passarelli B."/>
            <person name="Koh W."/>
            <person name="Fan H.C."/>
            <person name="Wang J."/>
            <person name="Gui Y."/>
            <person name="Lee K.H."/>
            <person name="Betenbaugh M.J."/>
            <person name="Quake S.R."/>
            <person name="Famili I."/>
            <person name="Palsson B.O."/>
            <person name="Wang J."/>
        </authorList>
    </citation>
    <scope>NUCLEOTIDE SEQUENCE [LARGE SCALE GENOMIC DNA]</scope>
    <source>
        <strain evidence="2">CHO K1 cell line</strain>
    </source>
</reference>
<accession>G3H6Q5</accession>
<dbReference type="InParanoid" id="G3H6Q5"/>
<evidence type="ECO:0000313" key="2">
    <source>
        <dbReference type="Proteomes" id="UP000001075"/>
    </source>
</evidence>
<name>G3H6Q5_CRIGR</name>
<evidence type="ECO:0000313" key="1">
    <source>
        <dbReference type="EMBL" id="EGV92643.1"/>
    </source>
</evidence>